<evidence type="ECO:0000256" key="7">
    <source>
        <dbReference type="SAM" id="MobiDB-lite"/>
    </source>
</evidence>
<feature type="compositionally biased region" description="Low complexity" evidence="7">
    <location>
        <begin position="14"/>
        <end position="25"/>
    </location>
</feature>
<dbReference type="GO" id="GO:0022857">
    <property type="term" value="F:transmembrane transporter activity"/>
    <property type="evidence" value="ECO:0007669"/>
    <property type="project" value="InterPro"/>
</dbReference>
<reference evidence="11 13" key="2">
    <citation type="submission" date="2023-09" db="EMBL/GenBank/DDBJ databases">
        <title>Complete-Gapless Cercospora beticola genome.</title>
        <authorList>
            <person name="Wyatt N.A."/>
            <person name="Spanner R.E."/>
            <person name="Bolton M.D."/>
        </authorList>
    </citation>
    <scope>NUCLEOTIDE SEQUENCE [LARGE SCALE GENOMIC DNA]</scope>
    <source>
        <strain evidence="11">Cb09-40</strain>
    </source>
</reference>
<feature type="transmembrane region" description="Helical" evidence="8">
    <location>
        <begin position="106"/>
        <end position="125"/>
    </location>
</feature>
<organism evidence="10 12">
    <name type="scientific">Cercospora beticola</name>
    <name type="common">Sugarbeet leaf spot fungus</name>
    <dbReference type="NCBI Taxonomy" id="122368"/>
    <lineage>
        <taxon>Eukaryota</taxon>
        <taxon>Fungi</taxon>
        <taxon>Dikarya</taxon>
        <taxon>Ascomycota</taxon>
        <taxon>Pezizomycotina</taxon>
        <taxon>Dothideomycetes</taxon>
        <taxon>Dothideomycetidae</taxon>
        <taxon>Mycosphaerellales</taxon>
        <taxon>Mycosphaerellaceae</taxon>
        <taxon>Cercospora</taxon>
    </lineage>
</organism>
<gene>
    <name evidence="10" type="ORF">CB0940_04254</name>
    <name evidence="11" type="ORF">RHO25_006103</name>
</gene>
<dbReference type="EMBL" id="CP134187">
    <property type="protein sequence ID" value="WPB01477.1"/>
    <property type="molecule type" value="Genomic_DNA"/>
</dbReference>
<comment type="similarity">
    <text evidence="2">Belongs to the major facilitator superfamily. TCR/Tet family.</text>
</comment>
<dbReference type="PANTHER" id="PTHR23501:SF12">
    <property type="entry name" value="MAJOR FACILITATOR SUPERFAMILY (MFS) PROFILE DOMAIN-CONTAINING PROTEIN-RELATED"/>
    <property type="match status" value="1"/>
</dbReference>
<feature type="transmembrane region" description="Helical" evidence="8">
    <location>
        <begin position="334"/>
        <end position="356"/>
    </location>
</feature>
<feature type="transmembrane region" description="Helical" evidence="8">
    <location>
        <begin position="376"/>
        <end position="396"/>
    </location>
</feature>
<dbReference type="GO" id="GO:0005886">
    <property type="term" value="C:plasma membrane"/>
    <property type="evidence" value="ECO:0007669"/>
    <property type="project" value="TreeGrafter"/>
</dbReference>
<evidence type="ECO:0000256" key="6">
    <source>
        <dbReference type="ARBA" id="ARBA00023136"/>
    </source>
</evidence>
<feature type="transmembrane region" description="Helical" evidence="8">
    <location>
        <begin position="294"/>
        <end position="313"/>
    </location>
</feature>
<feature type="compositionally biased region" description="Basic and acidic residues" evidence="7">
    <location>
        <begin position="27"/>
        <end position="41"/>
    </location>
</feature>
<feature type="domain" description="Major facilitator superfamily (MFS) profile" evidence="9">
    <location>
        <begin position="72"/>
        <end position="565"/>
    </location>
</feature>
<evidence type="ECO:0000313" key="11">
    <source>
        <dbReference type="EMBL" id="WPB01477.1"/>
    </source>
</evidence>
<feature type="transmembrane region" description="Helical" evidence="8">
    <location>
        <begin position="266"/>
        <end position="288"/>
    </location>
</feature>
<evidence type="ECO:0000256" key="8">
    <source>
        <dbReference type="SAM" id="Phobius"/>
    </source>
</evidence>
<name>A0A2G5HLR2_CERBT</name>
<keyword evidence="6 8" id="KW-0472">Membrane</keyword>
<dbReference type="InterPro" id="IPR020846">
    <property type="entry name" value="MFS_dom"/>
</dbReference>
<feature type="transmembrane region" description="Helical" evidence="8">
    <location>
        <begin position="540"/>
        <end position="559"/>
    </location>
</feature>
<feature type="transmembrane region" description="Helical" evidence="8">
    <location>
        <begin position="403"/>
        <end position="421"/>
    </location>
</feature>
<keyword evidence="13" id="KW-1185">Reference proteome</keyword>
<evidence type="ECO:0000256" key="5">
    <source>
        <dbReference type="ARBA" id="ARBA00022989"/>
    </source>
</evidence>
<evidence type="ECO:0000256" key="2">
    <source>
        <dbReference type="ARBA" id="ARBA00007520"/>
    </source>
</evidence>
<evidence type="ECO:0000313" key="10">
    <source>
        <dbReference type="EMBL" id="PIA93506.1"/>
    </source>
</evidence>
<evidence type="ECO:0000259" key="9">
    <source>
        <dbReference type="PROSITE" id="PS50850"/>
    </source>
</evidence>
<feature type="region of interest" description="Disordered" evidence="7">
    <location>
        <begin position="1"/>
        <end position="55"/>
    </location>
</feature>
<keyword evidence="3" id="KW-0813">Transport</keyword>
<accession>A0A2G5HLR2</accession>
<protein>
    <submittedName>
        <fullName evidence="10">Putative MFS-type transporter</fullName>
    </submittedName>
</protein>
<evidence type="ECO:0000256" key="3">
    <source>
        <dbReference type="ARBA" id="ARBA00022448"/>
    </source>
</evidence>
<feature type="transmembrane region" description="Helical" evidence="8">
    <location>
        <begin position="66"/>
        <end position="86"/>
    </location>
</feature>
<feature type="compositionally biased region" description="Polar residues" evidence="7">
    <location>
        <begin position="42"/>
        <end position="55"/>
    </location>
</feature>
<dbReference type="EMBL" id="LKMD01000105">
    <property type="protein sequence ID" value="PIA93506.1"/>
    <property type="molecule type" value="Genomic_DNA"/>
</dbReference>
<dbReference type="PANTHER" id="PTHR23501">
    <property type="entry name" value="MAJOR FACILITATOR SUPERFAMILY"/>
    <property type="match status" value="1"/>
</dbReference>
<evidence type="ECO:0000313" key="12">
    <source>
        <dbReference type="Proteomes" id="UP000230605"/>
    </source>
</evidence>
<proteinExistence type="inferred from homology"/>
<feature type="transmembrane region" description="Helical" evidence="8">
    <location>
        <begin position="226"/>
        <end position="245"/>
    </location>
</feature>
<keyword evidence="5 8" id="KW-1133">Transmembrane helix</keyword>
<evidence type="ECO:0000313" key="13">
    <source>
        <dbReference type="Proteomes" id="UP001302367"/>
    </source>
</evidence>
<dbReference type="Gene3D" id="1.20.1250.20">
    <property type="entry name" value="MFS general substrate transporter like domains"/>
    <property type="match status" value="1"/>
</dbReference>
<dbReference type="SUPFAM" id="SSF103473">
    <property type="entry name" value="MFS general substrate transporter"/>
    <property type="match status" value="1"/>
</dbReference>
<dbReference type="Pfam" id="PF07690">
    <property type="entry name" value="MFS_1"/>
    <property type="match status" value="1"/>
</dbReference>
<keyword evidence="4 8" id="KW-0812">Transmembrane</keyword>
<feature type="transmembrane region" description="Helical" evidence="8">
    <location>
        <begin position="137"/>
        <end position="156"/>
    </location>
</feature>
<dbReference type="InterPro" id="IPR036259">
    <property type="entry name" value="MFS_trans_sf"/>
</dbReference>
<dbReference type="OrthoDB" id="10021397at2759"/>
<dbReference type="Proteomes" id="UP001302367">
    <property type="component" value="Chromosome 4"/>
</dbReference>
<evidence type="ECO:0000256" key="4">
    <source>
        <dbReference type="ARBA" id="ARBA00022692"/>
    </source>
</evidence>
<feature type="transmembrane region" description="Helical" evidence="8">
    <location>
        <begin position="195"/>
        <end position="214"/>
    </location>
</feature>
<comment type="subcellular location">
    <subcellularLocation>
        <location evidence="1">Membrane</location>
        <topology evidence="1">Multi-pass membrane protein</topology>
    </subcellularLocation>
</comment>
<sequence length="565" mass="60727">MDQPIDTKPPLRPTTPSSSAATSDPAQEEKHLSGTHKELGHKSSTLRSQPSHNSLRSNVPVRDVHGWKWVLVVISLCSATFLWGLDGTITADIQATFVREFQSIDKLAYCSVAFFLGAAAVVLTWGQVLGQFNCKWVFILCVVVFEIGNVLCGAAPNIDVLIAGRAITGVGGSGMYVGVLTLLSMSTTEKERALYMAFPALTWGTGTVLGPIIGGAFAESSATWRWGFYVNICVAGLFAPVYFFLVPSKDPQPNAYWKTRLYNIDFVGTTLLVGSTTSLVLAICFGGLTFPWTSGSMIALWVVAGALLLIFAVQQGTGFAARQVVFPVQMMKDLRVVIIFINECCSSTACFLPIYFIPLYFQYIQNETALEAGVRLLPLVFLMVGTVLLCGAVVTATGKWIPWFFYGGVLVVVGGALLYTVDETTSTARLYGYTVILGSGAGAYVQMPFNACQMLVDPSLIPAATGLITWGQLAAPAITLSIANAIFLNQAKDALTAILPADAPVLEIVSGASKQYLIDLDEATRQAAIHAIVRALAQNYVLVFVGGALTLILSVVLCIKMQRFF</sequence>
<dbReference type="InterPro" id="IPR011701">
    <property type="entry name" value="MFS"/>
</dbReference>
<reference evidence="10 12" key="1">
    <citation type="submission" date="2015-10" db="EMBL/GenBank/DDBJ databases">
        <title>The cercosporin biosynthetic gene cluster was horizontally transferred to several fungal lineages and shown to be expanded in Cercospora beticola based on microsynteny with recipient genomes.</title>
        <authorList>
            <person name="De Jonge R."/>
            <person name="Ebert M.K."/>
            <person name="Suttle J.C."/>
            <person name="Jurick Ii W.M."/>
            <person name="Secor G.A."/>
            <person name="Thomma B.P."/>
            <person name="Van De Peer Y."/>
            <person name="Bolton M.D."/>
        </authorList>
    </citation>
    <scope>NUCLEOTIDE SEQUENCE [LARGE SCALE GENOMIC DNA]</scope>
    <source>
        <strain evidence="10 12">09-40</strain>
    </source>
</reference>
<evidence type="ECO:0000256" key="1">
    <source>
        <dbReference type="ARBA" id="ARBA00004141"/>
    </source>
</evidence>
<dbReference type="AlphaFoldDB" id="A0A2G5HLR2"/>
<dbReference type="FunFam" id="1.20.1250.20:FF:000429">
    <property type="entry name" value="MFS drug efflux transporter, putative"/>
    <property type="match status" value="1"/>
</dbReference>
<dbReference type="Proteomes" id="UP000230605">
    <property type="component" value="Chromosome 4"/>
</dbReference>
<feature type="transmembrane region" description="Helical" evidence="8">
    <location>
        <begin position="162"/>
        <end position="183"/>
    </location>
</feature>
<dbReference type="PROSITE" id="PS50850">
    <property type="entry name" value="MFS"/>
    <property type="match status" value="1"/>
</dbReference>